<proteinExistence type="predicted"/>
<evidence type="ECO:0000256" key="1">
    <source>
        <dbReference type="SAM" id="MobiDB-lite"/>
    </source>
</evidence>
<organism evidence="2 3">
    <name type="scientific">Streptomyces cacaoi</name>
    <dbReference type="NCBI Taxonomy" id="1898"/>
    <lineage>
        <taxon>Bacteria</taxon>
        <taxon>Bacillati</taxon>
        <taxon>Actinomycetota</taxon>
        <taxon>Actinomycetes</taxon>
        <taxon>Kitasatosporales</taxon>
        <taxon>Streptomycetaceae</taxon>
        <taxon>Streptomyces</taxon>
    </lineage>
</organism>
<sequence length="105" mass="10959">MLPDSTPGEFAAPDWAPASACAYPAAPASTPLVAAAVMRLLLKTCRMVSSCSQSVAEGRYPLRPGCAPACSEGSSKKGTAPVRELHAPRTGADPDWFRVPRKVSC</sequence>
<feature type="region of interest" description="Disordered" evidence="1">
    <location>
        <begin position="69"/>
        <end position="93"/>
    </location>
</feature>
<name>A0A4Y3R0R7_STRCI</name>
<gene>
    <name evidence="2" type="ORF">SCA03_30680</name>
</gene>
<dbReference type="Proteomes" id="UP000319210">
    <property type="component" value="Unassembled WGS sequence"/>
</dbReference>
<reference evidence="2 3" key="1">
    <citation type="submission" date="2019-06" db="EMBL/GenBank/DDBJ databases">
        <title>Whole genome shotgun sequence of Streptomyces cacaoi subsp. cacaoi NBRC 12748.</title>
        <authorList>
            <person name="Hosoyama A."/>
            <person name="Uohara A."/>
            <person name="Ohji S."/>
            <person name="Ichikawa N."/>
        </authorList>
    </citation>
    <scope>NUCLEOTIDE SEQUENCE [LARGE SCALE GENOMIC DNA]</scope>
    <source>
        <strain evidence="2 3">NBRC 12748</strain>
    </source>
</reference>
<dbReference type="AlphaFoldDB" id="A0A4Y3R0R7"/>
<accession>A0A4Y3R0R7</accession>
<keyword evidence="3" id="KW-1185">Reference proteome</keyword>
<protein>
    <submittedName>
        <fullName evidence="2">Uncharacterized protein</fullName>
    </submittedName>
</protein>
<dbReference type="EMBL" id="BJMM01000013">
    <property type="protein sequence ID" value="GEB50517.1"/>
    <property type="molecule type" value="Genomic_DNA"/>
</dbReference>
<evidence type="ECO:0000313" key="3">
    <source>
        <dbReference type="Proteomes" id="UP000319210"/>
    </source>
</evidence>
<comment type="caution">
    <text evidence="2">The sequence shown here is derived from an EMBL/GenBank/DDBJ whole genome shotgun (WGS) entry which is preliminary data.</text>
</comment>
<evidence type="ECO:0000313" key="2">
    <source>
        <dbReference type="EMBL" id="GEB50517.1"/>
    </source>
</evidence>